<evidence type="ECO:0000313" key="2">
    <source>
        <dbReference type="Proteomes" id="UP000327013"/>
    </source>
</evidence>
<reference evidence="1 2" key="1">
    <citation type="submission" date="2019-06" db="EMBL/GenBank/DDBJ databases">
        <title>A chromosomal-level reference genome of Carpinus fangiana (Coryloideae, Betulaceae).</title>
        <authorList>
            <person name="Yang X."/>
            <person name="Wang Z."/>
            <person name="Zhang L."/>
            <person name="Hao G."/>
            <person name="Liu J."/>
            <person name="Yang Y."/>
        </authorList>
    </citation>
    <scope>NUCLEOTIDE SEQUENCE [LARGE SCALE GENOMIC DNA]</scope>
    <source>
        <strain evidence="1">Cfa_2016G</strain>
        <tissue evidence="1">Leaf</tissue>
    </source>
</reference>
<accession>A0A5N6QGE4</accession>
<keyword evidence="2" id="KW-1185">Reference proteome</keyword>
<gene>
    <name evidence="1" type="ORF">FH972_001911</name>
</gene>
<protein>
    <submittedName>
        <fullName evidence="1">Uncharacterized protein</fullName>
    </submittedName>
</protein>
<organism evidence="1 2">
    <name type="scientific">Carpinus fangiana</name>
    <dbReference type="NCBI Taxonomy" id="176857"/>
    <lineage>
        <taxon>Eukaryota</taxon>
        <taxon>Viridiplantae</taxon>
        <taxon>Streptophyta</taxon>
        <taxon>Embryophyta</taxon>
        <taxon>Tracheophyta</taxon>
        <taxon>Spermatophyta</taxon>
        <taxon>Magnoliopsida</taxon>
        <taxon>eudicotyledons</taxon>
        <taxon>Gunneridae</taxon>
        <taxon>Pentapetalae</taxon>
        <taxon>rosids</taxon>
        <taxon>fabids</taxon>
        <taxon>Fagales</taxon>
        <taxon>Betulaceae</taxon>
        <taxon>Carpinus</taxon>
    </lineage>
</organism>
<name>A0A5N6QGE4_9ROSI</name>
<dbReference type="AlphaFoldDB" id="A0A5N6QGE4"/>
<dbReference type="EMBL" id="CM017321">
    <property type="protein sequence ID" value="KAE7997263.1"/>
    <property type="molecule type" value="Genomic_DNA"/>
</dbReference>
<dbReference type="Proteomes" id="UP000327013">
    <property type="component" value="Chromosome 1"/>
</dbReference>
<proteinExistence type="predicted"/>
<evidence type="ECO:0000313" key="1">
    <source>
        <dbReference type="EMBL" id="KAE7997263.1"/>
    </source>
</evidence>
<sequence length="84" mass="9541">MVQLLELCAGKRSLIESFLSLVSKIKDRVGRQKVYQDEGKLLVKLRSEKMSKSARFAERVLRSGATQSSSLPEGWGWTGSFFRF</sequence>
<dbReference type="OrthoDB" id="44015at2759"/>